<dbReference type="GO" id="GO:0019375">
    <property type="term" value="P:galactolipid biosynthetic process"/>
    <property type="evidence" value="ECO:0007669"/>
    <property type="project" value="TreeGrafter"/>
</dbReference>
<keyword evidence="8" id="KW-0472">Membrane</keyword>
<evidence type="ECO:0000256" key="2">
    <source>
        <dbReference type="ARBA" id="ARBA00022528"/>
    </source>
</evidence>
<keyword evidence="14" id="KW-1185">Reference proteome</keyword>
<comment type="subcellular location">
    <subcellularLocation>
        <location evidence="9">Plastid</location>
        <location evidence="9">Chloroplast outer membrane</location>
    </subcellularLocation>
</comment>
<proteinExistence type="inferred from homology"/>
<evidence type="ECO:0000256" key="1">
    <source>
        <dbReference type="ARBA" id="ARBA00009481"/>
    </source>
</evidence>
<reference evidence="13" key="1">
    <citation type="submission" date="2020-10" db="EMBL/GenBank/DDBJ databases">
        <authorList>
            <person name="Han B."/>
            <person name="Lu T."/>
            <person name="Zhao Q."/>
            <person name="Huang X."/>
            <person name="Zhao Y."/>
        </authorList>
    </citation>
    <scope>NUCLEOTIDE SEQUENCE</scope>
</reference>
<dbReference type="EMBL" id="CAJGYO010000002">
    <property type="protein sequence ID" value="CAD6210198.1"/>
    <property type="molecule type" value="Genomic_DNA"/>
</dbReference>
<dbReference type="Proteomes" id="UP000604825">
    <property type="component" value="Unassembled WGS sequence"/>
</dbReference>
<keyword evidence="6" id="KW-0732">Signal</keyword>
<dbReference type="EC" id="2.4.1.241" evidence="10"/>
<keyword evidence="4" id="KW-0328">Glycosyltransferase</keyword>
<keyword evidence="3" id="KW-0934">Plastid</keyword>
<dbReference type="GO" id="GO:0046481">
    <property type="term" value="F:digalactosyldiacylglycerol synthase activity"/>
    <property type="evidence" value="ECO:0007669"/>
    <property type="project" value="UniProtKB-EC"/>
</dbReference>
<evidence type="ECO:0000313" key="14">
    <source>
        <dbReference type="Proteomes" id="UP000604825"/>
    </source>
</evidence>
<name>A0A811MSG3_9POAL</name>
<dbReference type="CDD" id="cd01635">
    <property type="entry name" value="Glycosyltransferase_GTB-type"/>
    <property type="match status" value="1"/>
</dbReference>
<evidence type="ECO:0000256" key="7">
    <source>
        <dbReference type="ARBA" id="ARBA00022805"/>
    </source>
</evidence>
<dbReference type="AlphaFoldDB" id="A0A811MSG3"/>
<dbReference type="SUPFAM" id="SSF53756">
    <property type="entry name" value="UDP-Glycosyltransferase/glycogen phosphorylase"/>
    <property type="match status" value="1"/>
</dbReference>
<keyword evidence="7" id="KW-1002">Plastid outer membrane</keyword>
<evidence type="ECO:0000256" key="9">
    <source>
        <dbReference type="ARBA" id="ARBA00024013"/>
    </source>
</evidence>
<evidence type="ECO:0000256" key="11">
    <source>
        <dbReference type="ARBA" id="ARBA00048651"/>
    </source>
</evidence>
<keyword evidence="5" id="KW-0808">Transferase</keyword>
<dbReference type="Pfam" id="PF13692">
    <property type="entry name" value="Glyco_trans_1_4"/>
    <property type="match status" value="1"/>
</dbReference>
<evidence type="ECO:0000256" key="3">
    <source>
        <dbReference type="ARBA" id="ARBA00022640"/>
    </source>
</evidence>
<evidence type="ECO:0000256" key="12">
    <source>
        <dbReference type="ARBA" id="ARBA00071330"/>
    </source>
</evidence>
<protein>
    <recommendedName>
        <fullName evidence="12">Digalactosyldiacylglycerol synthase 2, chloroplastic</fullName>
        <ecNumber evidence="10">2.4.1.241</ecNumber>
    </recommendedName>
</protein>
<evidence type="ECO:0000256" key="10">
    <source>
        <dbReference type="ARBA" id="ARBA00024055"/>
    </source>
</evidence>
<dbReference type="PANTHER" id="PTHR46132:SF7">
    <property type="entry name" value="SYNTHASE 2, PUTATIVE, EXPRESSED-RELATED"/>
    <property type="match status" value="1"/>
</dbReference>
<keyword evidence="2" id="KW-0150">Chloroplast</keyword>
<comment type="similarity">
    <text evidence="1">Belongs to the glycosyltransferase group 1 family. Glycosyltransferase 4 subfamily.</text>
</comment>
<evidence type="ECO:0000256" key="8">
    <source>
        <dbReference type="ARBA" id="ARBA00023136"/>
    </source>
</evidence>
<dbReference type="PANTHER" id="PTHR46132">
    <property type="entry name" value="DIGALACTOSYLDIACYLGLYCEROL SYNTHASE 2, CHLOROPLASTIC"/>
    <property type="match status" value="1"/>
</dbReference>
<evidence type="ECO:0000256" key="5">
    <source>
        <dbReference type="ARBA" id="ARBA00022679"/>
    </source>
</evidence>
<gene>
    <name evidence="13" type="ORF">NCGR_LOCUS6305</name>
</gene>
<dbReference type="FunFam" id="3.40.50.2000:FF:000084">
    <property type="entry name" value="Digalactosyldiacylglycerol synthase 2 chloroplastic"/>
    <property type="match status" value="1"/>
</dbReference>
<dbReference type="GO" id="GO:0009707">
    <property type="term" value="C:chloroplast outer membrane"/>
    <property type="evidence" value="ECO:0007669"/>
    <property type="project" value="UniProtKB-SubCell"/>
</dbReference>
<dbReference type="InterPro" id="IPR044525">
    <property type="entry name" value="DGDG1/2"/>
</dbReference>
<sequence length="431" mass="49382">MSTRRHFAIFTTASLPWMTGTAINPLFRTAYLAKDGDKDVTLVIPWLCLRDQELVYPNKIVFDSPLEHESYVRHWIEERIDFRPSFSIKFYPGKFSKEMRSILPVGDITECIPDEVADIAVLEEPEHLTWYHHGRRWKNKFRRVIGIVHTNYLAYVRREKNGQVIACFLKYANTWVTRIYCHKIIRLSGATQDLPRSVICNVHGVNPKFLEVGKLKLRQLQNGEKAFTKGAYHIGKMSKLVGLEVDLYGSGEDSDEVCESAKRLSLSVNVHPGRDHADPLFHEYKVFINPSTTDVVCMTTAEALAMGKIVIYANHPSNEFFKQFPNCRIYDNEDEFVQLTLNALSEQPAPLTDAQRTHQSSRALLPAFLRTRKLKQNLEDASVYLHQALSGLEVTRCAFGAVPKTLQPEEHLCKDLGLAPPVKRKRLKFIR</sequence>
<dbReference type="OrthoDB" id="44480at2759"/>
<evidence type="ECO:0000256" key="4">
    <source>
        <dbReference type="ARBA" id="ARBA00022676"/>
    </source>
</evidence>
<evidence type="ECO:0000313" key="13">
    <source>
        <dbReference type="EMBL" id="CAD6210198.1"/>
    </source>
</evidence>
<accession>A0A811MSG3</accession>
<dbReference type="Gene3D" id="3.40.50.2000">
    <property type="entry name" value="Glycogen Phosphorylase B"/>
    <property type="match status" value="1"/>
</dbReference>
<comment type="catalytic activity">
    <reaction evidence="11">
        <text>a 1,2-diacyl-3-O-(beta-D-galactosyl)-sn-glycerol + UDP-alpha-D-galactose = a 1,2-diacyl-3-O-[alpha-D-galactosyl-(1-&gt;6)-beta-D-galactosyl]-sn-glycerol + UDP + H(+)</text>
        <dbReference type="Rhea" id="RHEA:10520"/>
        <dbReference type="ChEBI" id="CHEBI:15378"/>
        <dbReference type="ChEBI" id="CHEBI:17615"/>
        <dbReference type="ChEBI" id="CHEBI:28396"/>
        <dbReference type="ChEBI" id="CHEBI:58223"/>
        <dbReference type="ChEBI" id="CHEBI:66914"/>
        <dbReference type="EC" id="2.4.1.241"/>
    </reaction>
</comment>
<evidence type="ECO:0000256" key="6">
    <source>
        <dbReference type="ARBA" id="ARBA00022729"/>
    </source>
</evidence>
<organism evidence="13 14">
    <name type="scientific">Miscanthus lutarioriparius</name>
    <dbReference type="NCBI Taxonomy" id="422564"/>
    <lineage>
        <taxon>Eukaryota</taxon>
        <taxon>Viridiplantae</taxon>
        <taxon>Streptophyta</taxon>
        <taxon>Embryophyta</taxon>
        <taxon>Tracheophyta</taxon>
        <taxon>Spermatophyta</taxon>
        <taxon>Magnoliopsida</taxon>
        <taxon>Liliopsida</taxon>
        <taxon>Poales</taxon>
        <taxon>Poaceae</taxon>
        <taxon>PACMAD clade</taxon>
        <taxon>Panicoideae</taxon>
        <taxon>Andropogonodae</taxon>
        <taxon>Andropogoneae</taxon>
        <taxon>Saccharinae</taxon>
        <taxon>Miscanthus</taxon>
    </lineage>
</organism>
<comment type="caution">
    <text evidence="13">The sequence shown here is derived from an EMBL/GenBank/DDBJ whole genome shotgun (WGS) entry which is preliminary data.</text>
</comment>